<evidence type="ECO:0000259" key="13">
    <source>
        <dbReference type="PROSITE" id="PS50893"/>
    </source>
</evidence>
<keyword evidence="4" id="KW-0997">Cell inner membrane</keyword>
<feature type="transmembrane region" description="Helical" evidence="12">
    <location>
        <begin position="178"/>
        <end position="196"/>
    </location>
</feature>
<dbReference type="Pfam" id="PF00664">
    <property type="entry name" value="ABC_membrane"/>
    <property type="match status" value="1"/>
</dbReference>
<dbReference type="Proteomes" id="UP000033618">
    <property type="component" value="Unassembled WGS sequence"/>
</dbReference>
<dbReference type="Gene3D" id="3.40.50.300">
    <property type="entry name" value="P-loop containing nucleotide triphosphate hydrolases"/>
    <property type="match status" value="1"/>
</dbReference>
<feature type="domain" description="ABC transporter" evidence="13">
    <location>
        <begin position="367"/>
        <end position="600"/>
    </location>
</feature>
<evidence type="ECO:0000256" key="1">
    <source>
        <dbReference type="ARBA" id="ARBA00004651"/>
    </source>
</evidence>
<feature type="transmembrane region" description="Helical" evidence="12">
    <location>
        <begin position="36"/>
        <end position="55"/>
    </location>
</feature>
<evidence type="ECO:0000256" key="4">
    <source>
        <dbReference type="ARBA" id="ARBA00022519"/>
    </source>
</evidence>
<evidence type="ECO:0000256" key="10">
    <source>
        <dbReference type="ARBA" id="ARBA00023055"/>
    </source>
</evidence>
<dbReference type="PANTHER" id="PTHR43394:SF1">
    <property type="entry name" value="ATP-BINDING CASSETTE SUB-FAMILY B MEMBER 10, MITOCHONDRIAL"/>
    <property type="match status" value="1"/>
</dbReference>
<proteinExistence type="predicted"/>
<feature type="transmembrane region" description="Helical" evidence="12">
    <location>
        <begin position="148"/>
        <end position="172"/>
    </location>
</feature>
<dbReference type="GO" id="GO:0005886">
    <property type="term" value="C:plasma membrane"/>
    <property type="evidence" value="ECO:0007669"/>
    <property type="project" value="UniProtKB-SubCell"/>
</dbReference>
<dbReference type="GO" id="GO:0015421">
    <property type="term" value="F:ABC-type oligopeptide transporter activity"/>
    <property type="evidence" value="ECO:0007669"/>
    <property type="project" value="TreeGrafter"/>
</dbReference>
<organism evidence="15 16">
    <name type="scientific">Robbsia andropogonis</name>
    <dbReference type="NCBI Taxonomy" id="28092"/>
    <lineage>
        <taxon>Bacteria</taxon>
        <taxon>Pseudomonadati</taxon>
        <taxon>Pseudomonadota</taxon>
        <taxon>Betaproteobacteria</taxon>
        <taxon>Burkholderiales</taxon>
        <taxon>Burkholderiaceae</taxon>
        <taxon>Robbsia</taxon>
    </lineage>
</organism>
<keyword evidence="2" id="KW-0813">Transport</keyword>
<dbReference type="GO" id="GO:0005524">
    <property type="term" value="F:ATP binding"/>
    <property type="evidence" value="ECO:0007669"/>
    <property type="project" value="UniProtKB-KW"/>
</dbReference>
<dbReference type="Gene3D" id="1.20.1560.10">
    <property type="entry name" value="ABC transporter type 1, transmembrane domain"/>
    <property type="match status" value="1"/>
</dbReference>
<keyword evidence="9 12" id="KW-1133">Transmembrane helix</keyword>
<dbReference type="RefSeq" id="WP_046153732.1">
    <property type="nucleotide sequence ID" value="NZ_CADFGU010000009.1"/>
</dbReference>
<dbReference type="InterPro" id="IPR011527">
    <property type="entry name" value="ABC1_TM_dom"/>
</dbReference>
<comment type="caution">
    <text evidence="15">The sequence shown here is derived from an EMBL/GenBank/DDBJ whole genome shotgun (WGS) entry which is preliminary data.</text>
</comment>
<dbReference type="PROSITE" id="PS00211">
    <property type="entry name" value="ABC_TRANSPORTER_1"/>
    <property type="match status" value="1"/>
</dbReference>
<dbReference type="InterPro" id="IPR036640">
    <property type="entry name" value="ABC1_TM_sf"/>
</dbReference>
<feature type="domain" description="ABC transmembrane type-1" evidence="14">
    <location>
        <begin position="37"/>
        <end position="321"/>
    </location>
</feature>
<reference evidence="15 16" key="1">
    <citation type="submission" date="2015-03" db="EMBL/GenBank/DDBJ databases">
        <title>Draft Genome Sequence of Burkholderia andropogonis type strain ICMP2807, isolated from Sorghum bicolor.</title>
        <authorList>
            <person name="Lopes-Santos L."/>
            <person name="Castro D.B."/>
            <person name="Ottoboni L.M."/>
            <person name="Park D."/>
            <person name="Weirc B.S."/>
            <person name="Destefano S.A."/>
        </authorList>
    </citation>
    <scope>NUCLEOTIDE SEQUENCE [LARGE SCALE GENOMIC DNA]</scope>
    <source>
        <strain evidence="15 16">ICMP2807</strain>
    </source>
</reference>
<dbReference type="SMART" id="SM00382">
    <property type="entry name" value="AAA"/>
    <property type="match status" value="1"/>
</dbReference>
<keyword evidence="7 15" id="KW-0067">ATP-binding</keyword>
<evidence type="ECO:0000256" key="7">
    <source>
        <dbReference type="ARBA" id="ARBA00022840"/>
    </source>
</evidence>
<dbReference type="InterPro" id="IPR027417">
    <property type="entry name" value="P-loop_NTPase"/>
</dbReference>
<dbReference type="InterPro" id="IPR039421">
    <property type="entry name" value="Type_1_exporter"/>
</dbReference>
<protein>
    <submittedName>
        <fullName evidence="15">ABC transporter ATP-binding protein</fullName>
    </submittedName>
</protein>
<dbReference type="InterPro" id="IPR017871">
    <property type="entry name" value="ABC_transporter-like_CS"/>
</dbReference>
<dbReference type="OrthoDB" id="8554730at2"/>
<evidence type="ECO:0000256" key="12">
    <source>
        <dbReference type="SAM" id="Phobius"/>
    </source>
</evidence>
<accession>A0A0F5JWB1</accession>
<dbReference type="SUPFAM" id="SSF90123">
    <property type="entry name" value="ABC transporter transmembrane region"/>
    <property type="match status" value="1"/>
</dbReference>
<keyword evidence="16" id="KW-1185">Reference proteome</keyword>
<keyword evidence="6" id="KW-0547">Nucleotide-binding</keyword>
<evidence type="ECO:0000256" key="5">
    <source>
        <dbReference type="ARBA" id="ARBA00022692"/>
    </source>
</evidence>
<keyword evidence="10" id="KW-0445">Lipid transport</keyword>
<evidence type="ECO:0000256" key="11">
    <source>
        <dbReference type="ARBA" id="ARBA00023136"/>
    </source>
</evidence>
<dbReference type="PROSITE" id="PS50893">
    <property type="entry name" value="ABC_TRANSPORTER_2"/>
    <property type="match status" value="1"/>
</dbReference>
<evidence type="ECO:0000256" key="8">
    <source>
        <dbReference type="ARBA" id="ARBA00022967"/>
    </source>
</evidence>
<dbReference type="InterPro" id="IPR003439">
    <property type="entry name" value="ABC_transporter-like_ATP-bd"/>
</dbReference>
<gene>
    <name evidence="15" type="ORF">WM40_19660</name>
</gene>
<dbReference type="PATRIC" id="fig|28092.6.peg.4607"/>
<comment type="subcellular location">
    <subcellularLocation>
        <location evidence="1">Cell membrane</location>
        <topology evidence="1">Multi-pass membrane protein</topology>
    </subcellularLocation>
</comment>
<dbReference type="SUPFAM" id="SSF52540">
    <property type="entry name" value="P-loop containing nucleoside triphosphate hydrolases"/>
    <property type="match status" value="1"/>
</dbReference>
<feature type="transmembrane region" description="Helical" evidence="12">
    <location>
        <begin position="75"/>
        <end position="95"/>
    </location>
</feature>
<evidence type="ECO:0000313" key="15">
    <source>
        <dbReference type="EMBL" id="KKB62000.1"/>
    </source>
</evidence>
<dbReference type="CDD" id="cd18544">
    <property type="entry name" value="ABC_6TM_TmrA_like"/>
    <property type="match status" value="1"/>
</dbReference>
<dbReference type="AlphaFoldDB" id="A0A0F5JWB1"/>
<name>A0A0F5JWB1_9BURK</name>
<keyword evidence="11 12" id="KW-0472">Membrane</keyword>
<evidence type="ECO:0000256" key="9">
    <source>
        <dbReference type="ARBA" id="ARBA00022989"/>
    </source>
</evidence>
<feature type="transmembrane region" description="Helical" evidence="12">
    <location>
        <begin position="261"/>
        <end position="282"/>
    </location>
</feature>
<dbReference type="PROSITE" id="PS50929">
    <property type="entry name" value="ABC_TM1F"/>
    <property type="match status" value="1"/>
</dbReference>
<evidence type="ECO:0000256" key="2">
    <source>
        <dbReference type="ARBA" id="ARBA00022448"/>
    </source>
</evidence>
<keyword evidence="3" id="KW-1003">Cell membrane</keyword>
<dbReference type="PANTHER" id="PTHR43394">
    <property type="entry name" value="ATP-DEPENDENT PERMEASE MDL1, MITOCHONDRIAL"/>
    <property type="match status" value="1"/>
</dbReference>
<dbReference type="EMBL" id="LAQU01000026">
    <property type="protein sequence ID" value="KKB62000.1"/>
    <property type="molecule type" value="Genomic_DNA"/>
</dbReference>
<dbReference type="InterPro" id="IPR003593">
    <property type="entry name" value="AAA+_ATPase"/>
</dbReference>
<evidence type="ECO:0000259" key="14">
    <source>
        <dbReference type="PROSITE" id="PS50929"/>
    </source>
</evidence>
<sequence length="612" mass="66646">MPDTAHTTRDTGGGKAERRAAFALLRLAAAPERRHVLLGTAWLTVAALLEALSPLLGKRFIDAYLLPHRLAWTPIVMLLTLGAVSACVAGVIRYFQLTRLAGVAMRSVRRLREQVYGHVMRLPMAFFDKAITGQLVSRVTNDTESVKALYVQVLFVMLDSCIVVSGALLAMAWLDWRLMLIVLTLVPAMVLIVWLYQRWSAPSVARARQLRSDINAQMGESIAGMPVVQASNAAGRFTQRFITTNNAQYQARRAELVVNAWLLRPALDLLNVLILVVVLYGFGIQEMSNAQVGILYAFVSYIARVVEPLIQITMQFSQLQQAVVAAARVNGLLHETLPPAVAALDNDATSQGNALTGSDANTHGGAVRFDHVTFGYDPMHPVLHDIALAIPAGAFYGIVGHTGSGKSTLLSLLLRFYTAQHGTITIDGQDLRTIGDATFRAGVGLVPQDPFLFAASVRENIDMGRDLSDARIEEAAHAAGAHALIMALPQGYATDMGENGGRLSSGQKQLIAIARALAGKPKILLLDEATSHIDSETEQTVQRALEALHGKVTMISIAHRLSTIRRADRIIVLNHGQIAESGDHETLMAIDRGIYQRLYLLQQMQGEVTEQR</sequence>
<keyword evidence="8" id="KW-1278">Translocase</keyword>
<evidence type="ECO:0000256" key="6">
    <source>
        <dbReference type="ARBA" id="ARBA00022741"/>
    </source>
</evidence>
<dbReference type="GO" id="GO:0006869">
    <property type="term" value="P:lipid transport"/>
    <property type="evidence" value="ECO:0007669"/>
    <property type="project" value="UniProtKB-KW"/>
</dbReference>
<dbReference type="FunFam" id="3.40.50.300:FF:000221">
    <property type="entry name" value="Multidrug ABC transporter ATP-binding protein"/>
    <property type="match status" value="1"/>
</dbReference>
<dbReference type="GO" id="GO:0016887">
    <property type="term" value="F:ATP hydrolysis activity"/>
    <property type="evidence" value="ECO:0007669"/>
    <property type="project" value="InterPro"/>
</dbReference>
<evidence type="ECO:0000256" key="3">
    <source>
        <dbReference type="ARBA" id="ARBA00022475"/>
    </source>
</evidence>
<dbReference type="STRING" id="28092.WM40_19660"/>
<keyword evidence="5 12" id="KW-0812">Transmembrane</keyword>
<evidence type="ECO:0000313" key="16">
    <source>
        <dbReference type="Proteomes" id="UP000033618"/>
    </source>
</evidence>
<dbReference type="Pfam" id="PF00005">
    <property type="entry name" value="ABC_tran"/>
    <property type="match status" value="1"/>
</dbReference>